<name>A0A0V0ZBM8_9BILA</name>
<reference evidence="3 4" key="1">
    <citation type="submission" date="2015-01" db="EMBL/GenBank/DDBJ databases">
        <title>Evolution of Trichinella species and genotypes.</title>
        <authorList>
            <person name="Korhonen P.K."/>
            <person name="Edoardo P."/>
            <person name="Giuseppe L.R."/>
            <person name="Gasser R.B."/>
        </authorList>
    </citation>
    <scope>NUCLEOTIDE SEQUENCE [LARGE SCALE GENOMIC DNA]</scope>
    <source>
        <strain evidence="3">ISS2496</strain>
    </source>
</reference>
<keyword evidence="4" id="KW-1185">Reference proteome</keyword>
<evidence type="ECO:0000313" key="4">
    <source>
        <dbReference type="Proteomes" id="UP000054783"/>
    </source>
</evidence>
<proteinExistence type="inferred from homology"/>
<evidence type="ECO:0000256" key="2">
    <source>
        <dbReference type="ARBA" id="ARBA00022801"/>
    </source>
</evidence>
<dbReference type="AlphaFoldDB" id="A0A0V0ZBM8"/>
<comment type="caution">
    <text evidence="3">The sequence shown here is derived from an EMBL/GenBank/DDBJ whole genome shotgun (WGS) entry which is preliminary data.</text>
</comment>
<gene>
    <name evidence="3" type="ORF">T12_15272</name>
</gene>
<dbReference type="InterPro" id="IPR004947">
    <property type="entry name" value="DNase_II"/>
</dbReference>
<sequence length="300" mass="32945">MTLRKNFDVAILYKAPAQPRGMTLIAGGGAVNWVANPADVIQVGGHSFGKVLEHVIAADGTNKFIAYNNIPPDVPKVNTKSNSKGLLMMNPQPADEASWIVHTVPGFPKALRGYLFPPEEIQKGHLFICLTIKESEIDAIAMTLKIVTPLIYHNDIPAEQINSRPNLKKLVSDESRILPPLTVTQEISTAGPGGLKITIYSKGEKSRYVWTTRDKTLKSDCRIFGRNIRLVTSPIAVNGHANSLENDVSQWLVSDPGNKFCVIDKPYHKSQAKEPAMALCIDAEGIFTRFNEMAANLENC</sequence>
<dbReference type="EMBL" id="JYDQ01000250">
    <property type="protein sequence ID" value="KRY09935.1"/>
    <property type="molecule type" value="Genomic_DNA"/>
</dbReference>
<protein>
    <submittedName>
        <fullName evidence="3">Plancitoxin-1</fullName>
    </submittedName>
</protein>
<dbReference type="GO" id="GO:0006309">
    <property type="term" value="P:apoptotic DNA fragmentation"/>
    <property type="evidence" value="ECO:0007669"/>
    <property type="project" value="TreeGrafter"/>
</dbReference>
<dbReference type="PANTHER" id="PTHR10858:SF23">
    <property type="entry name" value="DEOXYRIBONUCLEASE II"/>
    <property type="match status" value="1"/>
</dbReference>
<evidence type="ECO:0000313" key="3">
    <source>
        <dbReference type="EMBL" id="KRY09935.1"/>
    </source>
</evidence>
<dbReference type="Proteomes" id="UP000054783">
    <property type="component" value="Unassembled WGS sequence"/>
</dbReference>
<keyword evidence="2" id="KW-0378">Hydrolase</keyword>
<comment type="similarity">
    <text evidence="1">Belongs to the DNase II family.</text>
</comment>
<dbReference type="GO" id="GO:0004531">
    <property type="term" value="F:deoxyribonuclease II activity"/>
    <property type="evidence" value="ECO:0007669"/>
    <property type="project" value="InterPro"/>
</dbReference>
<evidence type="ECO:0000256" key="1">
    <source>
        <dbReference type="ARBA" id="ARBA00007527"/>
    </source>
</evidence>
<accession>A0A0V0ZBM8</accession>
<organism evidence="3 4">
    <name type="scientific">Trichinella patagoniensis</name>
    <dbReference type="NCBI Taxonomy" id="990121"/>
    <lineage>
        <taxon>Eukaryota</taxon>
        <taxon>Metazoa</taxon>
        <taxon>Ecdysozoa</taxon>
        <taxon>Nematoda</taxon>
        <taxon>Enoplea</taxon>
        <taxon>Dorylaimia</taxon>
        <taxon>Trichinellida</taxon>
        <taxon>Trichinellidae</taxon>
        <taxon>Trichinella</taxon>
    </lineage>
</organism>
<dbReference type="PANTHER" id="PTHR10858">
    <property type="entry name" value="DEOXYRIBONUCLEASE II"/>
    <property type="match status" value="1"/>
</dbReference>
<dbReference type="Pfam" id="PF03265">
    <property type="entry name" value="DNase_II"/>
    <property type="match status" value="1"/>
</dbReference>